<proteinExistence type="inferred from homology"/>
<dbReference type="Gene3D" id="3.30.870.10">
    <property type="entry name" value="Endonuclease Chain A"/>
    <property type="match status" value="2"/>
</dbReference>
<protein>
    <recommendedName>
        <fullName evidence="7 8">Polyphosphate kinase</fullName>
        <ecNumber evidence="7 8">2.7.4.1</ecNumber>
    </recommendedName>
    <alternativeName>
        <fullName evidence="7">ATP-polyphosphate phosphotransferase</fullName>
    </alternativeName>
    <alternativeName>
        <fullName evidence="7">Polyphosphoric acid kinase</fullName>
    </alternativeName>
</protein>
<feature type="binding site" evidence="7">
    <location>
        <position position="47"/>
    </location>
    <ligand>
        <name>ATP</name>
        <dbReference type="ChEBI" id="CHEBI:30616"/>
    </ligand>
</feature>
<dbReference type="GO" id="GO:0006799">
    <property type="term" value="P:polyphosphate biosynthetic process"/>
    <property type="evidence" value="ECO:0007669"/>
    <property type="project" value="UniProtKB-UniRule"/>
</dbReference>
<dbReference type="Pfam" id="PF02503">
    <property type="entry name" value="PP_kinase"/>
    <property type="match status" value="1"/>
</dbReference>
<dbReference type="InterPro" id="IPR024953">
    <property type="entry name" value="PP_kinase_middle"/>
</dbReference>
<dbReference type="PIRSF" id="PIRSF015589">
    <property type="entry name" value="PP_kinase"/>
    <property type="match status" value="1"/>
</dbReference>
<dbReference type="InterPro" id="IPR036830">
    <property type="entry name" value="PP_kinase_middle_dom_sf"/>
</dbReference>
<evidence type="ECO:0000256" key="2">
    <source>
        <dbReference type="ARBA" id="ARBA00022679"/>
    </source>
</evidence>
<evidence type="ECO:0000313" key="10">
    <source>
        <dbReference type="EMBL" id="CAA6804111.1"/>
    </source>
</evidence>
<name>A0A6S6S6X2_9BACT</name>
<keyword evidence="2 7" id="KW-0808">Transferase</keyword>
<dbReference type="Pfam" id="PF13089">
    <property type="entry name" value="PP_kinase_N"/>
    <property type="match status" value="1"/>
</dbReference>
<keyword evidence="5 7" id="KW-0067">ATP-binding</keyword>
<keyword evidence="6 7" id="KW-0460">Magnesium</keyword>
<feature type="binding site" evidence="7">
    <location>
        <position position="462"/>
    </location>
    <ligand>
        <name>ATP</name>
        <dbReference type="ChEBI" id="CHEBI:30616"/>
    </ligand>
</feature>
<evidence type="ECO:0000256" key="3">
    <source>
        <dbReference type="ARBA" id="ARBA00022741"/>
    </source>
</evidence>
<comment type="catalytic activity">
    <reaction evidence="7 8">
        <text>[phosphate](n) + ATP = [phosphate](n+1) + ADP</text>
        <dbReference type="Rhea" id="RHEA:19573"/>
        <dbReference type="Rhea" id="RHEA-COMP:9859"/>
        <dbReference type="Rhea" id="RHEA-COMP:14280"/>
        <dbReference type="ChEBI" id="CHEBI:16838"/>
        <dbReference type="ChEBI" id="CHEBI:30616"/>
        <dbReference type="ChEBI" id="CHEBI:456216"/>
        <dbReference type="EC" id="2.7.4.1"/>
    </reaction>
</comment>
<evidence type="ECO:0000259" key="9">
    <source>
        <dbReference type="PROSITE" id="PS50035"/>
    </source>
</evidence>
<comment type="function">
    <text evidence="7 8">Catalyzes the reversible transfer of the terminal phosphate of ATP to form a long-chain polyphosphate (polyP).</text>
</comment>
<evidence type="ECO:0000256" key="6">
    <source>
        <dbReference type="ARBA" id="ARBA00022842"/>
    </source>
</evidence>
<feature type="binding site" evidence="7">
    <location>
        <position position="559"/>
    </location>
    <ligand>
        <name>ATP</name>
        <dbReference type="ChEBI" id="CHEBI:30616"/>
    </ligand>
</feature>
<keyword evidence="7" id="KW-0479">Metal-binding</keyword>
<dbReference type="InterPro" id="IPR036832">
    <property type="entry name" value="PPK_N_dom_sf"/>
</dbReference>
<dbReference type="GO" id="GO:0005524">
    <property type="term" value="F:ATP binding"/>
    <property type="evidence" value="ECO:0007669"/>
    <property type="project" value="UniProtKB-KW"/>
</dbReference>
<organism evidence="10">
    <name type="scientific">uncultured Aureispira sp</name>
    <dbReference type="NCBI Taxonomy" id="1331704"/>
    <lineage>
        <taxon>Bacteria</taxon>
        <taxon>Pseudomonadati</taxon>
        <taxon>Bacteroidota</taxon>
        <taxon>Saprospiria</taxon>
        <taxon>Saprospirales</taxon>
        <taxon>Saprospiraceae</taxon>
        <taxon>Aureispira</taxon>
        <taxon>environmental samples</taxon>
    </lineage>
</organism>
<dbReference type="InterPro" id="IPR025200">
    <property type="entry name" value="PPK_C_dom2"/>
</dbReference>
<feature type="binding site" evidence="7">
    <location>
        <position position="373"/>
    </location>
    <ligand>
        <name>Mg(2+)</name>
        <dbReference type="ChEBI" id="CHEBI:18420"/>
    </ligand>
</feature>
<dbReference type="Gene3D" id="3.30.1840.10">
    <property type="entry name" value="Polyphosphate kinase middle domain"/>
    <property type="match status" value="1"/>
</dbReference>
<dbReference type="GO" id="GO:0009358">
    <property type="term" value="C:polyphosphate kinase complex"/>
    <property type="evidence" value="ECO:0007669"/>
    <property type="project" value="InterPro"/>
</dbReference>
<dbReference type="SUPFAM" id="SSF140356">
    <property type="entry name" value="PPK N-terminal domain-like"/>
    <property type="match status" value="1"/>
</dbReference>
<dbReference type="PANTHER" id="PTHR30218">
    <property type="entry name" value="POLYPHOSPHATE KINASE"/>
    <property type="match status" value="1"/>
</dbReference>
<dbReference type="PROSITE" id="PS50035">
    <property type="entry name" value="PLD"/>
    <property type="match status" value="1"/>
</dbReference>
<reference evidence="10" key="1">
    <citation type="submission" date="2020-01" db="EMBL/GenBank/DDBJ databases">
        <authorList>
            <person name="Meier V. D."/>
            <person name="Meier V D."/>
        </authorList>
    </citation>
    <scope>NUCLEOTIDE SEQUENCE</scope>
    <source>
        <strain evidence="10">HLG_WM_MAG_10</strain>
    </source>
</reference>
<dbReference type="SUPFAM" id="SSF143724">
    <property type="entry name" value="PHP14-like"/>
    <property type="match status" value="1"/>
</dbReference>
<dbReference type="GO" id="GO:0046872">
    <property type="term" value="F:metal ion binding"/>
    <property type="evidence" value="ECO:0007669"/>
    <property type="project" value="UniProtKB-KW"/>
</dbReference>
<evidence type="ECO:0000256" key="8">
    <source>
        <dbReference type="RuleBase" id="RU003800"/>
    </source>
</evidence>
<dbReference type="CDD" id="cd09167">
    <property type="entry name" value="PLDc_EcPPK1_C2_like"/>
    <property type="match status" value="1"/>
</dbReference>
<dbReference type="NCBIfam" id="TIGR03705">
    <property type="entry name" value="poly_P_kin"/>
    <property type="match status" value="1"/>
</dbReference>
<dbReference type="Pfam" id="PF17941">
    <property type="entry name" value="PP_kinase_C_1"/>
    <property type="match status" value="1"/>
</dbReference>
<dbReference type="InterPro" id="IPR041108">
    <property type="entry name" value="PP_kinase_C_1"/>
</dbReference>
<feature type="binding site" evidence="7">
    <location>
        <position position="587"/>
    </location>
    <ligand>
        <name>ATP</name>
        <dbReference type="ChEBI" id="CHEBI:30616"/>
    </ligand>
</feature>
<dbReference type="EC" id="2.7.4.1" evidence="7 8"/>
<dbReference type="InterPro" id="IPR001736">
    <property type="entry name" value="PLipase_D/transphosphatidylase"/>
</dbReference>
<feature type="binding site" evidence="7">
    <location>
        <position position="403"/>
    </location>
    <ligand>
        <name>Mg(2+)</name>
        <dbReference type="ChEBI" id="CHEBI:18420"/>
    </ligand>
</feature>
<evidence type="ECO:0000256" key="4">
    <source>
        <dbReference type="ARBA" id="ARBA00022777"/>
    </source>
</evidence>
<gene>
    <name evidence="7" type="primary">ppk</name>
    <name evidence="10" type="ORF">HELGO_WM33240</name>
</gene>
<dbReference type="GO" id="GO:0008976">
    <property type="term" value="F:polyphosphate kinase activity"/>
    <property type="evidence" value="ECO:0007669"/>
    <property type="project" value="UniProtKB-UniRule"/>
</dbReference>
<evidence type="ECO:0000256" key="5">
    <source>
        <dbReference type="ARBA" id="ARBA00022840"/>
    </source>
</evidence>
<comment type="similarity">
    <text evidence="7 8">Belongs to the polyphosphate kinase 1 (PPK1) family.</text>
</comment>
<dbReference type="InterPro" id="IPR003414">
    <property type="entry name" value="PP_kinase"/>
</dbReference>
<keyword evidence="3 7" id="KW-0547">Nucleotide-binding</keyword>
<comment type="PTM">
    <text evidence="7 8">An intermediate of this reaction is the autophosphorylated ppk in which a phosphate is covalently linked to a histidine residue through a N-P bond.</text>
</comment>
<dbReference type="EMBL" id="CACVAQ010000095">
    <property type="protein sequence ID" value="CAA6804111.1"/>
    <property type="molecule type" value="Genomic_DNA"/>
</dbReference>
<keyword evidence="4 7" id="KW-0418">Kinase</keyword>
<dbReference type="HAMAP" id="MF_00347">
    <property type="entry name" value="Polyphosphate_kinase"/>
    <property type="match status" value="1"/>
</dbReference>
<feature type="domain" description="PLD phosphodiesterase" evidence="9">
    <location>
        <begin position="428"/>
        <end position="458"/>
    </location>
</feature>
<dbReference type="InterPro" id="IPR025198">
    <property type="entry name" value="PPK_N_dom"/>
</dbReference>
<dbReference type="NCBIfam" id="NF003917">
    <property type="entry name" value="PRK05443.1-1"/>
    <property type="match status" value="1"/>
</dbReference>
<evidence type="ECO:0000256" key="1">
    <source>
        <dbReference type="ARBA" id="ARBA00022553"/>
    </source>
</evidence>
<dbReference type="SUPFAM" id="SSF56024">
    <property type="entry name" value="Phospholipase D/nuclease"/>
    <property type="match status" value="2"/>
</dbReference>
<dbReference type="Pfam" id="PF13090">
    <property type="entry name" value="PP_kinase_C"/>
    <property type="match status" value="1"/>
</dbReference>
<feature type="active site" description="Phosphohistidine intermediate" evidence="7">
    <location>
        <position position="433"/>
    </location>
</feature>
<comment type="cofactor">
    <cofactor evidence="7">
        <name>Mg(2+)</name>
        <dbReference type="ChEBI" id="CHEBI:18420"/>
    </cofactor>
</comment>
<dbReference type="AlphaFoldDB" id="A0A6S6S6X2"/>
<accession>A0A6S6S6X2</accession>
<sequence length="685" mass="81014">MFKKKDIPFIHRDISWLSFNYRVLQEAKDPSVPLFERIKFLGIYSSNLDEFFRVRVAAIKALIRLGKKTKSQMDFSPELILKRIRQIVTEQQVEFDTIYKEQILPELGKQNIFILRPKNLNSYHHLFLDRFFEEKLIQHLQPMLLVKNKIRTFLPSNAIYLAVRLKTAGHINRYAVVKVPSDEFPRFVELPSRDSDRKEIIILDDVVRYCLPRLFPGYQIRDAFSIKMTRDADIYIEDEYTGNLIEKIKKGIAKRRIGRGTRFVYDRRMTKRTLDFLTVALQVKEGDLQAEGRYHNNYDFFKFPNFDMKELQDIALPPLSHIDLHNQSKLFPIIEQKDHLLHFPYQKYEYVIRLLEQAALDPEVTEIKIAQYRVAKDSRIIAALRFAIQEGKNVMVFMEVKARFDEEANLSWAERLESWGAKVMYSLPDLKVHAKLLLITRKSKKYAYMGTGNFNEDTSRIYSDFGFMTADKRLTKEVEMIFDFLEYQKRPEKTFKHLLVGQFRMRRNLYGLIEQEVKNAKAGKKAEITLKLNSIQDSRMIAKLYEASNAGVKIKMIIRGICSVVPNQSGFSENIKIISIIDRFLEHTRIYRFYNGGDEKIYLSSADWMTRNLFYRIECAFPIYAKDLQQEIKDFLNIQFKDNVKARIIDGKQKNEYKQNDSSPKRSQHQMYVYYQDKLLQKSDK</sequence>
<dbReference type="Gene3D" id="1.20.58.310">
    <property type="entry name" value="Polyphosphate kinase N-terminal domain"/>
    <property type="match status" value="1"/>
</dbReference>
<evidence type="ECO:0000256" key="7">
    <source>
        <dbReference type="HAMAP-Rule" id="MF_00347"/>
    </source>
</evidence>
<keyword evidence="1 7" id="KW-0597">Phosphoprotein</keyword>
<dbReference type="PANTHER" id="PTHR30218:SF0">
    <property type="entry name" value="POLYPHOSPHATE KINASE"/>
    <property type="match status" value="1"/>
</dbReference>